<sequence length="46" mass="5055">MRQFAHELIPAGYREEEVEGAGGDPRQRVPHDSDLAPHSPPQASSM</sequence>
<name>X8EEX6_MYCXE</name>
<proteinExistence type="predicted"/>
<accession>X8EEX6</accession>
<dbReference type="EMBL" id="JAOB01000004">
    <property type="protein sequence ID" value="EUA78563.1"/>
    <property type="molecule type" value="Genomic_DNA"/>
</dbReference>
<gene>
    <name evidence="2" type="ORF">I553_2852</name>
</gene>
<feature type="region of interest" description="Disordered" evidence="1">
    <location>
        <begin position="1"/>
        <end position="46"/>
    </location>
</feature>
<evidence type="ECO:0000313" key="2">
    <source>
        <dbReference type="EMBL" id="EUA78563.1"/>
    </source>
</evidence>
<evidence type="ECO:0000256" key="1">
    <source>
        <dbReference type="SAM" id="MobiDB-lite"/>
    </source>
</evidence>
<reference evidence="2" key="1">
    <citation type="submission" date="2014-01" db="EMBL/GenBank/DDBJ databases">
        <authorList>
            <person name="Brown-Elliot B."/>
            <person name="Wallace R."/>
            <person name="Lenaerts A."/>
            <person name="Ordway D."/>
            <person name="DeGroote M.A."/>
            <person name="Parker T."/>
            <person name="Sizemore C."/>
            <person name="Tallon L.J."/>
            <person name="Sadzewicz L.K."/>
            <person name="Sengamalay N."/>
            <person name="Fraser C.M."/>
            <person name="Hine E."/>
            <person name="Shefchek K.A."/>
            <person name="Das S.P."/>
            <person name="Tettelin H."/>
        </authorList>
    </citation>
    <scope>NUCLEOTIDE SEQUENCE [LARGE SCALE GENOMIC DNA]</scope>
    <source>
        <strain evidence="2">4042</strain>
    </source>
</reference>
<organism evidence="2">
    <name type="scientific">Mycobacterium xenopi 4042</name>
    <dbReference type="NCBI Taxonomy" id="1299334"/>
    <lineage>
        <taxon>Bacteria</taxon>
        <taxon>Bacillati</taxon>
        <taxon>Actinomycetota</taxon>
        <taxon>Actinomycetes</taxon>
        <taxon>Mycobacteriales</taxon>
        <taxon>Mycobacteriaceae</taxon>
        <taxon>Mycobacterium</taxon>
    </lineage>
</organism>
<dbReference type="AlphaFoldDB" id="X8EEX6"/>
<comment type="caution">
    <text evidence="2">The sequence shown here is derived from an EMBL/GenBank/DDBJ whole genome shotgun (WGS) entry which is preliminary data.</text>
</comment>
<feature type="compositionally biased region" description="Basic and acidic residues" evidence="1">
    <location>
        <begin position="25"/>
        <end position="35"/>
    </location>
</feature>
<protein>
    <submittedName>
        <fullName evidence="2">Uncharacterized protein</fullName>
    </submittedName>
</protein>